<dbReference type="EMBL" id="BART01013347">
    <property type="protein sequence ID" value="GAG76250.1"/>
    <property type="molecule type" value="Genomic_DNA"/>
</dbReference>
<evidence type="ECO:0000256" key="1">
    <source>
        <dbReference type="SAM" id="Phobius"/>
    </source>
</evidence>
<comment type="caution">
    <text evidence="2">The sequence shown here is derived from an EMBL/GenBank/DDBJ whole genome shotgun (WGS) entry which is preliminary data.</text>
</comment>
<protein>
    <submittedName>
        <fullName evidence="2">Uncharacterized protein</fullName>
    </submittedName>
</protein>
<evidence type="ECO:0000313" key="2">
    <source>
        <dbReference type="EMBL" id="GAG76250.1"/>
    </source>
</evidence>
<reference evidence="2" key="1">
    <citation type="journal article" date="2014" name="Front. Microbiol.">
        <title>High frequency of phylogenetically diverse reductive dehalogenase-homologous genes in deep subseafloor sedimentary metagenomes.</title>
        <authorList>
            <person name="Kawai M."/>
            <person name="Futagami T."/>
            <person name="Toyoda A."/>
            <person name="Takaki Y."/>
            <person name="Nishi S."/>
            <person name="Hori S."/>
            <person name="Arai W."/>
            <person name="Tsubouchi T."/>
            <person name="Morono Y."/>
            <person name="Uchiyama I."/>
            <person name="Ito T."/>
            <person name="Fujiyama A."/>
            <person name="Inagaki F."/>
            <person name="Takami H."/>
        </authorList>
    </citation>
    <scope>NUCLEOTIDE SEQUENCE</scope>
    <source>
        <strain evidence="2">Expedition CK06-06</strain>
    </source>
</reference>
<gene>
    <name evidence="2" type="ORF">S01H4_27339</name>
</gene>
<keyword evidence="1" id="KW-0812">Transmembrane</keyword>
<organism evidence="2">
    <name type="scientific">marine sediment metagenome</name>
    <dbReference type="NCBI Taxonomy" id="412755"/>
    <lineage>
        <taxon>unclassified sequences</taxon>
        <taxon>metagenomes</taxon>
        <taxon>ecological metagenomes</taxon>
    </lineage>
</organism>
<dbReference type="AlphaFoldDB" id="X1A2F1"/>
<feature type="non-terminal residue" evidence="2">
    <location>
        <position position="171"/>
    </location>
</feature>
<sequence>MVTITTTPAPQPVDVGGVTQMIMAPLKFVLNNFFPIALLIIILVVVIVVIMFVWMKDEEKKEKEDMLYKEYKDTIRTATQNKNPKMYESYYSKLNILFFLGLPILKKKVGRKIYNQRKEIVGFYDGMFIDMMGSYNILMWKTKTFIFFKDHFVLRLPTKHFQLDLEDAKDS</sequence>
<feature type="transmembrane region" description="Helical" evidence="1">
    <location>
        <begin position="33"/>
        <end position="54"/>
    </location>
</feature>
<keyword evidence="1" id="KW-0472">Membrane</keyword>
<name>X1A2F1_9ZZZZ</name>
<accession>X1A2F1</accession>
<proteinExistence type="predicted"/>
<keyword evidence="1" id="KW-1133">Transmembrane helix</keyword>